<dbReference type="EMBL" id="FZNN01000014">
    <property type="protein sequence ID" value="SNR65988.1"/>
    <property type="molecule type" value="Genomic_DNA"/>
</dbReference>
<feature type="transmembrane region" description="Helical" evidence="1">
    <location>
        <begin position="164"/>
        <end position="182"/>
    </location>
</feature>
<sequence>MRLNSWHELNTLALAGLPILSGLWLATGVGVIGALTPGYSHIGQFMSVLGASGGPLAAWVNYLVFIPAEIWLLAFLAVLNAQPPRSRSRRFSIVILATYAVLLMAAALLPCDTGCQAKDSGGNLSASSVHVAHMAISAIAYPLALIGLLPLGLAAHGTSLPRRLALPVTALGTCLFLAIILIPDAQGLFQRLLEALIYLQIILLGRYEASIAGLDLHGSAKCAPPAPRRLPS</sequence>
<gene>
    <name evidence="2" type="ORF">SAMN06265370_114113</name>
</gene>
<evidence type="ECO:0000313" key="3">
    <source>
        <dbReference type="Proteomes" id="UP000198417"/>
    </source>
</evidence>
<dbReference type="Proteomes" id="UP000198417">
    <property type="component" value="Unassembled WGS sequence"/>
</dbReference>
<evidence type="ECO:0000313" key="2">
    <source>
        <dbReference type="EMBL" id="SNR65988.1"/>
    </source>
</evidence>
<feature type="transmembrane region" description="Helical" evidence="1">
    <location>
        <begin position="56"/>
        <end position="79"/>
    </location>
</feature>
<feature type="transmembrane region" description="Helical" evidence="1">
    <location>
        <begin position="129"/>
        <end position="152"/>
    </location>
</feature>
<keyword evidence="1" id="KW-0472">Membrane</keyword>
<name>A0A238Y5A5_9RHOB</name>
<dbReference type="InterPro" id="IPR009339">
    <property type="entry name" value="DUF998"/>
</dbReference>
<evidence type="ECO:0000256" key="1">
    <source>
        <dbReference type="SAM" id="Phobius"/>
    </source>
</evidence>
<dbReference type="AlphaFoldDB" id="A0A238Y5A5"/>
<proteinExistence type="predicted"/>
<keyword evidence="1" id="KW-1133">Transmembrane helix</keyword>
<evidence type="ECO:0008006" key="4">
    <source>
        <dbReference type="Google" id="ProtNLM"/>
    </source>
</evidence>
<feature type="transmembrane region" description="Helical" evidence="1">
    <location>
        <begin position="91"/>
        <end position="109"/>
    </location>
</feature>
<reference evidence="2 3" key="1">
    <citation type="submission" date="2017-06" db="EMBL/GenBank/DDBJ databases">
        <authorList>
            <person name="Kim H.J."/>
            <person name="Triplett B.A."/>
        </authorList>
    </citation>
    <scope>NUCLEOTIDE SEQUENCE [LARGE SCALE GENOMIC DNA]</scope>
    <source>
        <strain evidence="2 3">DSM 29052</strain>
    </source>
</reference>
<organism evidence="2 3">
    <name type="scientific">Puniceibacterium sediminis</name>
    <dbReference type="NCBI Taxonomy" id="1608407"/>
    <lineage>
        <taxon>Bacteria</taxon>
        <taxon>Pseudomonadati</taxon>
        <taxon>Pseudomonadota</taxon>
        <taxon>Alphaproteobacteria</taxon>
        <taxon>Rhodobacterales</taxon>
        <taxon>Paracoccaceae</taxon>
        <taxon>Puniceibacterium</taxon>
    </lineage>
</organism>
<protein>
    <recommendedName>
        <fullName evidence="4">Frag1/DRAM/Sfk1 family protein</fullName>
    </recommendedName>
</protein>
<accession>A0A238Y5A5</accession>
<keyword evidence="3" id="KW-1185">Reference proteome</keyword>
<dbReference type="Pfam" id="PF06197">
    <property type="entry name" value="DUF998"/>
    <property type="match status" value="1"/>
</dbReference>
<dbReference type="RefSeq" id="WP_089271974.1">
    <property type="nucleotide sequence ID" value="NZ_FZNN01000014.1"/>
</dbReference>
<feature type="transmembrane region" description="Helical" evidence="1">
    <location>
        <begin position="12"/>
        <end position="36"/>
    </location>
</feature>
<keyword evidence="1" id="KW-0812">Transmembrane</keyword>
<dbReference type="OrthoDB" id="679392at2"/>